<evidence type="ECO:0000313" key="2">
    <source>
        <dbReference type="Proteomes" id="UP000012174"/>
    </source>
</evidence>
<organism evidence="1 2">
    <name type="scientific">Eutypa lata (strain UCR-EL1)</name>
    <name type="common">Grapevine dieback disease fungus</name>
    <name type="synonym">Eutypa armeniacae</name>
    <dbReference type="NCBI Taxonomy" id="1287681"/>
    <lineage>
        <taxon>Eukaryota</taxon>
        <taxon>Fungi</taxon>
        <taxon>Dikarya</taxon>
        <taxon>Ascomycota</taxon>
        <taxon>Pezizomycotina</taxon>
        <taxon>Sordariomycetes</taxon>
        <taxon>Xylariomycetidae</taxon>
        <taxon>Xylariales</taxon>
        <taxon>Diatrypaceae</taxon>
        <taxon>Eutypa</taxon>
    </lineage>
</organism>
<dbReference type="KEGG" id="ela:UCREL1_10940"/>
<evidence type="ECO:0000313" key="1">
    <source>
        <dbReference type="EMBL" id="EMR62127.1"/>
    </source>
</evidence>
<keyword evidence="2" id="KW-1185">Reference proteome</keyword>
<dbReference type="HOGENOM" id="CLU_1777428_0_0_1"/>
<sequence>MTKKAIYACFIADAENDQVIESYDNTQVNIRKFEIRLNLPLDANIDENVLSESDMPKSKRVTVNVLAASTFGRSTTSTVASDIDTNHIHVENNKWLETMNNFREETYPAWREAEKQARKNPSEEWLANPIVVALIDDGVEILEPSL</sequence>
<protein>
    <submittedName>
        <fullName evidence="1">Uncharacterized protein</fullName>
    </submittedName>
</protein>
<dbReference type="EMBL" id="KB707492">
    <property type="protein sequence ID" value="EMR62127.1"/>
    <property type="molecule type" value="Genomic_DNA"/>
</dbReference>
<gene>
    <name evidence="1" type="ORF">UCREL1_10940</name>
</gene>
<dbReference type="OrthoDB" id="5093543at2759"/>
<name>M7SDA2_EUTLA</name>
<dbReference type="AlphaFoldDB" id="M7SDA2"/>
<dbReference type="Proteomes" id="UP000012174">
    <property type="component" value="Unassembled WGS sequence"/>
</dbReference>
<proteinExistence type="predicted"/>
<reference evidence="2" key="1">
    <citation type="journal article" date="2013" name="Genome Announc.">
        <title>Draft genome sequence of the grapevine dieback fungus Eutypa lata UCR-EL1.</title>
        <authorList>
            <person name="Blanco-Ulate B."/>
            <person name="Rolshausen P.E."/>
            <person name="Cantu D."/>
        </authorList>
    </citation>
    <scope>NUCLEOTIDE SEQUENCE [LARGE SCALE GENOMIC DNA]</scope>
    <source>
        <strain evidence="2">UCR-EL1</strain>
    </source>
</reference>
<accession>M7SDA2</accession>